<accession>A0A9Q3GGR5</accession>
<dbReference type="OrthoDB" id="1715602at2759"/>
<dbReference type="InterPro" id="IPR012337">
    <property type="entry name" value="RNaseH-like_sf"/>
</dbReference>
<dbReference type="SUPFAM" id="SSF53098">
    <property type="entry name" value="Ribonuclease H-like"/>
    <property type="match status" value="1"/>
</dbReference>
<gene>
    <name evidence="2" type="ORF">O181_005522</name>
</gene>
<organism evidence="2 3">
    <name type="scientific">Austropuccinia psidii MF-1</name>
    <dbReference type="NCBI Taxonomy" id="1389203"/>
    <lineage>
        <taxon>Eukaryota</taxon>
        <taxon>Fungi</taxon>
        <taxon>Dikarya</taxon>
        <taxon>Basidiomycota</taxon>
        <taxon>Pucciniomycotina</taxon>
        <taxon>Pucciniomycetes</taxon>
        <taxon>Pucciniales</taxon>
        <taxon>Sphaerophragmiaceae</taxon>
        <taxon>Austropuccinia</taxon>
    </lineage>
</organism>
<proteinExistence type="predicted"/>
<name>A0A9Q3GGR5_9BASI</name>
<reference evidence="2" key="1">
    <citation type="submission" date="2021-03" db="EMBL/GenBank/DDBJ databases">
        <title>Draft genome sequence of rust myrtle Austropuccinia psidii MF-1, a brazilian biotype.</title>
        <authorList>
            <person name="Quecine M.C."/>
            <person name="Pachon D.M.R."/>
            <person name="Bonatelli M.L."/>
            <person name="Correr F.H."/>
            <person name="Franceschini L.M."/>
            <person name="Leite T.F."/>
            <person name="Margarido G.R.A."/>
            <person name="Almeida C.A."/>
            <person name="Ferrarezi J.A."/>
            <person name="Labate C.A."/>
        </authorList>
    </citation>
    <scope>NUCLEOTIDE SEQUENCE</scope>
    <source>
        <strain evidence="2">MF-1</strain>
    </source>
</reference>
<evidence type="ECO:0000313" key="2">
    <source>
        <dbReference type="EMBL" id="MBW0465807.1"/>
    </source>
</evidence>
<feature type="domain" description="HAT C-terminal dimerisation" evidence="1">
    <location>
        <begin position="82"/>
        <end position="140"/>
    </location>
</feature>
<dbReference type="Pfam" id="PF05699">
    <property type="entry name" value="Dimer_Tnp_hAT"/>
    <property type="match status" value="1"/>
</dbReference>
<dbReference type="GO" id="GO:0046983">
    <property type="term" value="F:protein dimerization activity"/>
    <property type="evidence" value="ECO:0007669"/>
    <property type="project" value="InterPro"/>
</dbReference>
<sequence>MDQSKQIIYKVWNECANSNAHHNSEDQCSNPILQSDKMSDTESLDLLKHLQQMPIEASYNELNSHCDEVGGYLQNLNPMVRGQKVMDYWKRQILSGHYPNLGKLAFKYLSIPSSSASVERVFSHSGRLKSPTRASLGSRTMPI</sequence>
<dbReference type="Proteomes" id="UP000765509">
    <property type="component" value="Unassembled WGS sequence"/>
</dbReference>
<evidence type="ECO:0000313" key="3">
    <source>
        <dbReference type="Proteomes" id="UP000765509"/>
    </source>
</evidence>
<protein>
    <recommendedName>
        <fullName evidence="1">HAT C-terminal dimerisation domain-containing protein</fullName>
    </recommendedName>
</protein>
<dbReference type="InterPro" id="IPR008906">
    <property type="entry name" value="HATC_C_dom"/>
</dbReference>
<evidence type="ECO:0000259" key="1">
    <source>
        <dbReference type="Pfam" id="PF05699"/>
    </source>
</evidence>
<keyword evidence="3" id="KW-1185">Reference proteome</keyword>
<dbReference type="EMBL" id="AVOT02001132">
    <property type="protein sequence ID" value="MBW0465807.1"/>
    <property type="molecule type" value="Genomic_DNA"/>
</dbReference>
<dbReference type="AlphaFoldDB" id="A0A9Q3GGR5"/>
<comment type="caution">
    <text evidence="2">The sequence shown here is derived from an EMBL/GenBank/DDBJ whole genome shotgun (WGS) entry which is preliminary data.</text>
</comment>